<keyword evidence="1" id="KW-0732">Signal</keyword>
<organism evidence="3 4">
    <name type="scientific">Stieleria marina</name>
    <dbReference type="NCBI Taxonomy" id="1930275"/>
    <lineage>
        <taxon>Bacteria</taxon>
        <taxon>Pseudomonadati</taxon>
        <taxon>Planctomycetota</taxon>
        <taxon>Planctomycetia</taxon>
        <taxon>Pirellulales</taxon>
        <taxon>Pirellulaceae</taxon>
        <taxon>Stieleria</taxon>
    </lineage>
</organism>
<dbReference type="SUPFAM" id="SSF53474">
    <property type="entry name" value="alpha/beta-Hydrolases"/>
    <property type="match status" value="1"/>
</dbReference>
<evidence type="ECO:0000256" key="1">
    <source>
        <dbReference type="ARBA" id="ARBA00022729"/>
    </source>
</evidence>
<dbReference type="InterPro" id="IPR050955">
    <property type="entry name" value="Plant_Biomass_Hydrol_Est"/>
</dbReference>
<dbReference type="OrthoDB" id="1955879at2"/>
<sequence length="810" mass="91337">MINKQTPPTNTTDRSATRIAKFLLAIGIIGLFVTVTGVAEESLRLKNGLMIQGNVFELPSMKEGFAAAGGGIKSQPIVMVDDGLRRVYLYRRGMVLGEPQQIRGIEETIEFDFDAPLNGKPISVLDSLLGVSPFNEFARRVVKIRGLKGETLSILQGITELNTRYAKVEALKDRPSYIWDQRVATSSIDSDTLQAIFARRLRLPNLDSGDQIDLHYEHARFFGEAKRFNDARKVLQQVQKDFPNEPDIEKRLIAVTEAEASEIIREAQQRAEVGQESFARKIYSGFRPDNVGRITRLEVQDAIAKLDKTQASIDDVMAKLRDKSKQLNAKQIAAINPLLDEMQTGLSAFTLPRLSAFLLADKTGLPVDNHVAMGISGWLLGSGQGVQNLSVAISMITVRNLVAEYLASDDPGRRKAILSELANLEGAEPDYVARMLPLLVPSRKLPNEAEHETIKGMFTVGRDLPSATVDVSPRYIVQLPPDYDPLREYPCIVALHPPQGTPEQQLDWWAGPWNQQLNFRGGHATRHGYIVVAPAWTEPGQGVYNYTPREHQRVLVALRDAMRRTSINADRIFIVGHGDGATAAWDIAVSHPDLWAGLIAISSDPGKTITHYYPNAQQVPIYIVQGFLDRIRSKNNHAFSGILEDYLNVRADAMVVMYRGWGFAFFFDEIHHLFDWMNAASHRRKDIPQKIDHVTMRHGDEFFWWLELDGLKDGTAVDPILWNQAKRIRGKKVEATIGADNQIRISQGPSERFIVWMRPDMGIDLNQRVTIRYGSRRTDHDYDRNLETMLEDVRQRADRKRPFWTKKVVP</sequence>
<reference evidence="3 4" key="1">
    <citation type="submission" date="2019-02" db="EMBL/GenBank/DDBJ databases">
        <title>Deep-cultivation of Planctomycetes and their phenomic and genomic characterization uncovers novel biology.</title>
        <authorList>
            <person name="Wiegand S."/>
            <person name="Jogler M."/>
            <person name="Boedeker C."/>
            <person name="Pinto D."/>
            <person name="Vollmers J."/>
            <person name="Rivas-Marin E."/>
            <person name="Kohn T."/>
            <person name="Peeters S.H."/>
            <person name="Heuer A."/>
            <person name="Rast P."/>
            <person name="Oberbeckmann S."/>
            <person name="Bunk B."/>
            <person name="Jeske O."/>
            <person name="Meyerdierks A."/>
            <person name="Storesund J.E."/>
            <person name="Kallscheuer N."/>
            <person name="Luecker S."/>
            <person name="Lage O.M."/>
            <person name="Pohl T."/>
            <person name="Merkel B.J."/>
            <person name="Hornburger P."/>
            <person name="Mueller R.-W."/>
            <person name="Bruemmer F."/>
            <person name="Labrenz M."/>
            <person name="Spormann A.M."/>
            <person name="Op den Camp H."/>
            <person name="Overmann J."/>
            <person name="Amann R."/>
            <person name="Jetten M.S.M."/>
            <person name="Mascher T."/>
            <person name="Medema M.H."/>
            <person name="Devos D.P."/>
            <person name="Kaster A.-K."/>
            <person name="Ovreas L."/>
            <person name="Rohde M."/>
            <person name="Galperin M.Y."/>
            <person name="Jogler C."/>
        </authorList>
    </citation>
    <scope>NUCLEOTIDE SEQUENCE [LARGE SCALE GENOMIC DNA]</scope>
    <source>
        <strain evidence="3 4">K23_9</strain>
    </source>
</reference>
<keyword evidence="4" id="KW-1185">Reference proteome</keyword>
<feature type="transmembrane region" description="Helical" evidence="2">
    <location>
        <begin position="20"/>
        <end position="39"/>
    </location>
</feature>
<evidence type="ECO:0000313" key="4">
    <source>
        <dbReference type="Proteomes" id="UP000319817"/>
    </source>
</evidence>
<evidence type="ECO:0000256" key="2">
    <source>
        <dbReference type="SAM" id="Phobius"/>
    </source>
</evidence>
<keyword evidence="2" id="KW-0812">Transmembrane</keyword>
<dbReference type="GO" id="GO:0016787">
    <property type="term" value="F:hydrolase activity"/>
    <property type="evidence" value="ECO:0007669"/>
    <property type="project" value="UniProtKB-KW"/>
</dbReference>
<keyword evidence="2" id="KW-0472">Membrane</keyword>
<name>A0A517NN50_9BACT</name>
<dbReference type="PANTHER" id="PTHR43037">
    <property type="entry name" value="UNNAMED PRODUCT-RELATED"/>
    <property type="match status" value="1"/>
</dbReference>
<protein>
    <submittedName>
        <fullName evidence="3">Alpha/beta hydrolase family protein</fullName>
    </submittedName>
</protein>
<accession>A0A517NN50</accession>
<dbReference type="InterPro" id="IPR029058">
    <property type="entry name" value="AB_hydrolase_fold"/>
</dbReference>
<dbReference type="EMBL" id="CP036526">
    <property type="protein sequence ID" value="QDT08552.1"/>
    <property type="molecule type" value="Genomic_DNA"/>
</dbReference>
<dbReference type="PANTHER" id="PTHR43037:SF1">
    <property type="entry name" value="BLL1128 PROTEIN"/>
    <property type="match status" value="1"/>
</dbReference>
<keyword evidence="3" id="KW-0378">Hydrolase</keyword>
<dbReference type="Proteomes" id="UP000319817">
    <property type="component" value="Chromosome"/>
</dbReference>
<dbReference type="RefSeq" id="WP_145416076.1">
    <property type="nucleotide sequence ID" value="NZ_CP036526.1"/>
</dbReference>
<dbReference type="Gene3D" id="3.40.50.1820">
    <property type="entry name" value="alpha/beta hydrolase"/>
    <property type="match status" value="1"/>
</dbReference>
<proteinExistence type="predicted"/>
<gene>
    <name evidence="3" type="ORF">K239x_04910</name>
</gene>
<dbReference type="AlphaFoldDB" id="A0A517NN50"/>
<evidence type="ECO:0000313" key="3">
    <source>
        <dbReference type="EMBL" id="QDT08552.1"/>
    </source>
</evidence>
<keyword evidence="2" id="KW-1133">Transmembrane helix</keyword>